<feature type="domain" description="DUF6875" evidence="1">
    <location>
        <begin position="25"/>
        <end position="193"/>
    </location>
</feature>
<dbReference type="Pfam" id="PF21780">
    <property type="entry name" value="DUF6875"/>
    <property type="match status" value="1"/>
</dbReference>
<dbReference type="EMBL" id="JACHMH010000001">
    <property type="protein sequence ID" value="MBB4676213.1"/>
    <property type="molecule type" value="Genomic_DNA"/>
</dbReference>
<comment type="caution">
    <text evidence="2">The sequence shown here is derived from an EMBL/GenBank/DDBJ whole genome shotgun (WGS) entry which is preliminary data.</text>
</comment>
<evidence type="ECO:0000259" key="1">
    <source>
        <dbReference type="Pfam" id="PF21780"/>
    </source>
</evidence>
<reference evidence="2 3" key="1">
    <citation type="submission" date="2020-08" db="EMBL/GenBank/DDBJ databases">
        <title>Sequencing the genomes of 1000 actinobacteria strains.</title>
        <authorList>
            <person name="Klenk H.-P."/>
        </authorList>
    </citation>
    <scope>NUCLEOTIDE SEQUENCE [LARGE SCALE GENOMIC DNA]</scope>
    <source>
        <strain evidence="2 3">DSM 44230</strain>
    </source>
</reference>
<dbReference type="AlphaFoldDB" id="A0A7W7C807"/>
<organism evidence="2 3">
    <name type="scientific">Crossiella cryophila</name>
    <dbReference type="NCBI Taxonomy" id="43355"/>
    <lineage>
        <taxon>Bacteria</taxon>
        <taxon>Bacillati</taxon>
        <taxon>Actinomycetota</taxon>
        <taxon>Actinomycetes</taxon>
        <taxon>Pseudonocardiales</taxon>
        <taxon>Pseudonocardiaceae</taxon>
        <taxon>Crossiella</taxon>
    </lineage>
</organism>
<accession>A0A7W7C807</accession>
<dbReference type="RefSeq" id="WP_185002067.1">
    <property type="nucleotide sequence ID" value="NZ_BAAAUI010000016.1"/>
</dbReference>
<dbReference type="InterPro" id="IPR049240">
    <property type="entry name" value="DUF6875"/>
</dbReference>
<evidence type="ECO:0000313" key="2">
    <source>
        <dbReference type="EMBL" id="MBB4676213.1"/>
    </source>
</evidence>
<sequence length="198" mass="21847">MTPRLWTASEIEAGSPPAADLPPLARILRWAKEFLVPGHPDLGRTGPVCPYTRPALRRDLFHLGLGGSGDLRETLTGLRAAYTATLSTMDSSDAELLTYVLVLPAADPDEIDTVQRELKSRFVADGLMLGQFHPHCAEPGLWNQEFRPLRSPLPLLAIRRLLPVDLPFLLAEPGQLDAYLARFAPGIPARLRAQLIFR</sequence>
<proteinExistence type="predicted"/>
<protein>
    <recommendedName>
        <fullName evidence="1">DUF6875 domain-containing protein</fullName>
    </recommendedName>
</protein>
<keyword evidence="3" id="KW-1185">Reference proteome</keyword>
<dbReference type="Proteomes" id="UP000533598">
    <property type="component" value="Unassembled WGS sequence"/>
</dbReference>
<name>A0A7W7C807_9PSEU</name>
<evidence type="ECO:0000313" key="3">
    <source>
        <dbReference type="Proteomes" id="UP000533598"/>
    </source>
</evidence>
<gene>
    <name evidence="2" type="ORF">HNR67_002331</name>
</gene>